<feature type="transmembrane region" description="Helical" evidence="9">
    <location>
        <begin position="54"/>
        <end position="73"/>
    </location>
</feature>
<organism evidence="10 11">
    <name type="scientific">Streptomyces polychromogenes</name>
    <dbReference type="NCBI Taxonomy" id="67342"/>
    <lineage>
        <taxon>Bacteria</taxon>
        <taxon>Bacillati</taxon>
        <taxon>Actinomycetota</taxon>
        <taxon>Actinomycetes</taxon>
        <taxon>Kitasatosporales</taxon>
        <taxon>Streptomycetaceae</taxon>
        <taxon>Streptomyces</taxon>
    </lineage>
</organism>
<evidence type="ECO:0000313" key="10">
    <source>
        <dbReference type="EMBL" id="GAA0318830.1"/>
    </source>
</evidence>
<reference evidence="10 11" key="1">
    <citation type="journal article" date="2019" name="Int. J. Syst. Evol. Microbiol.">
        <title>The Global Catalogue of Microorganisms (GCM) 10K type strain sequencing project: providing services to taxonomists for standard genome sequencing and annotation.</title>
        <authorList>
            <consortium name="The Broad Institute Genomics Platform"/>
            <consortium name="The Broad Institute Genome Sequencing Center for Infectious Disease"/>
            <person name="Wu L."/>
            <person name="Ma J."/>
        </authorList>
    </citation>
    <scope>NUCLEOTIDE SEQUENCE [LARGE SCALE GENOMIC DNA]</scope>
    <source>
        <strain evidence="10 11">JCM 4505</strain>
    </source>
</reference>
<dbReference type="Proteomes" id="UP001501867">
    <property type="component" value="Unassembled WGS sequence"/>
</dbReference>
<feature type="transmembrane region" description="Helical" evidence="9">
    <location>
        <begin position="130"/>
        <end position="148"/>
    </location>
</feature>
<keyword evidence="6 9" id="KW-1133">Transmembrane helix</keyword>
<evidence type="ECO:0000313" key="11">
    <source>
        <dbReference type="Proteomes" id="UP001501867"/>
    </source>
</evidence>
<keyword evidence="11" id="KW-1185">Reference proteome</keyword>
<comment type="function">
    <text evidence="9">Part of the high-affinity ATP-driven potassium transport (or Kdp) system, which catalyzes the hydrolysis of ATP coupled with the electrogenic transport of potassium into the cytoplasm. This subunit binds the extracellular potassium ions and delivers the ions to the membrane domain of KdpB through an intramembrane tunnel.</text>
</comment>
<feature type="transmembrane region" description="Helical" evidence="9">
    <location>
        <begin position="474"/>
        <end position="494"/>
    </location>
</feature>
<name>A0ABN0VW53_9ACTN</name>
<comment type="similarity">
    <text evidence="9">Belongs to the KdpA family.</text>
</comment>
<feature type="transmembrane region" description="Helical" evidence="9">
    <location>
        <begin position="169"/>
        <end position="191"/>
    </location>
</feature>
<dbReference type="HAMAP" id="MF_00275">
    <property type="entry name" value="KdpA"/>
    <property type="match status" value="1"/>
</dbReference>
<evidence type="ECO:0000256" key="3">
    <source>
        <dbReference type="ARBA" id="ARBA00022538"/>
    </source>
</evidence>
<keyword evidence="1 9" id="KW-0813">Transport</keyword>
<evidence type="ECO:0000256" key="7">
    <source>
        <dbReference type="ARBA" id="ARBA00023065"/>
    </source>
</evidence>
<feature type="transmembrane region" description="Helical" evidence="9">
    <location>
        <begin position="515"/>
        <end position="537"/>
    </location>
</feature>
<keyword evidence="3 9" id="KW-0633">Potassium transport</keyword>
<proteinExistence type="inferred from homology"/>
<evidence type="ECO:0000256" key="2">
    <source>
        <dbReference type="ARBA" id="ARBA00022475"/>
    </source>
</evidence>
<evidence type="ECO:0000256" key="8">
    <source>
        <dbReference type="ARBA" id="ARBA00023136"/>
    </source>
</evidence>
<evidence type="ECO:0000256" key="4">
    <source>
        <dbReference type="ARBA" id="ARBA00022692"/>
    </source>
</evidence>
<feature type="transmembrane region" description="Helical" evidence="9">
    <location>
        <begin position="408"/>
        <end position="427"/>
    </location>
</feature>
<feature type="transmembrane region" description="Helical" evidence="9">
    <location>
        <begin position="273"/>
        <end position="292"/>
    </location>
</feature>
<dbReference type="InterPro" id="IPR004623">
    <property type="entry name" value="KdpA"/>
</dbReference>
<evidence type="ECO:0000256" key="5">
    <source>
        <dbReference type="ARBA" id="ARBA00022958"/>
    </source>
</evidence>
<dbReference type="PANTHER" id="PTHR30607">
    <property type="entry name" value="POTASSIUM-TRANSPORTING ATPASE A CHAIN"/>
    <property type="match status" value="1"/>
</dbReference>
<comment type="subunit">
    <text evidence="9">The system is composed of three essential subunits: KdpA, KdpB and KdpC.</text>
</comment>
<keyword evidence="4 9" id="KW-0812">Transmembrane</keyword>
<accession>A0ABN0VW53</accession>
<gene>
    <name evidence="9 10" type="primary">kdpA</name>
    <name evidence="10" type="ORF">GCM10010302_67380</name>
</gene>
<comment type="caution">
    <text evidence="9">Lacks conserved residue(s) required for the propagation of feature annotation.</text>
</comment>
<dbReference type="PIRSF" id="PIRSF001294">
    <property type="entry name" value="K_ATPaseA"/>
    <property type="match status" value="1"/>
</dbReference>
<protein>
    <recommendedName>
        <fullName evidence="9">Potassium-transporting ATPase potassium-binding subunit</fullName>
    </recommendedName>
    <alternativeName>
        <fullName evidence="9">ATP phosphohydrolase [potassium-transporting] A chain</fullName>
    </alternativeName>
    <alternativeName>
        <fullName evidence="9">Potassium-binding and translocating subunit A</fullName>
    </alternativeName>
    <alternativeName>
        <fullName evidence="9">Potassium-translocating ATPase A chain</fullName>
    </alternativeName>
</protein>
<keyword evidence="8 9" id="KW-0472">Membrane</keyword>
<dbReference type="EMBL" id="BAAABV010000028">
    <property type="protein sequence ID" value="GAA0318830.1"/>
    <property type="molecule type" value="Genomic_DNA"/>
</dbReference>
<evidence type="ECO:0000256" key="9">
    <source>
        <dbReference type="HAMAP-Rule" id="MF_00275"/>
    </source>
</evidence>
<feature type="transmembrane region" description="Helical" evidence="9">
    <location>
        <begin position="369"/>
        <end position="387"/>
    </location>
</feature>
<keyword evidence="2 9" id="KW-1003">Cell membrane</keyword>
<evidence type="ECO:0000256" key="6">
    <source>
        <dbReference type="ARBA" id="ARBA00022989"/>
    </source>
</evidence>
<comment type="caution">
    <text evidence="10">The sequence shown here is derived from an EMBL/GenBank/DDBJ whole genome shotgun (WGS) entry which is preliminary data.</text>
</comment>
<keyword evidence="5 9" id="KW-0630">Potassium</keyword>
<comment type="subcellular location">
    <subcellularLocation>
        <location evidence="9">Cell membrane</location>
        <topology evidence="9">Multi-pass membrane protein</topology>
    </subcellularLocation>
</comment>
<feature type="transmembrane region" description="Helical" evidence="9">
    <location>
        <begin position="242"/>
        <end position="261"/>
    </location>
</feature>
<evidence type="ECO:0000256" key="1">
    <source>
        <dbReference type="ARBA" id="ARBA00022448"/>
    </source>
</evidence>
<sequence>MLQLLALMAALALAYRPLGDYMAKVYSSERHYRPEKWIYKAIGANPSAEMRWPAYLRGVLAFSAVSVLFLYGLQRAQGVLPGSLGFQAIDPDQAFNTAASFVANTNWQSYAGEQAMGHVVQTGGLAVQNFVSAAVGMAVAVALVRGFARSRTGELGNFWADLVRGTVRILLPISVVGALVLVACGAIQNFAGIHEVGQFLGGTQQWNGGAVASQEVIKELGTNGGGYFNANSAHPFENPTPFSNLFEIFLILVIPFALTRTFGRMVGSLRQGYAILATMATIWLGFTALMMWTEFAHHGPALQAAGGAMEGKETRFGIGASAIFSVATTLTSTGAVNSFHSSYTGLGGGIQLLGMQLGEIAPGGVGSGLYGMLVMAIIAVFIAGLMVGRTPEYLGKKIGTREIKFAACYILITPALVLCFTAAAMALPTPPHSMLNSGAHGFSEVLYAYTSGANNNGSAFGGLNADTQWYNTTIGIAMLLGRFLPMVFVLALAGSLAEQKPVPETAGTLRTDKPLYTGLLVGTILIVTGLTYFPALALGPLAEGLAS</sequence>
<dbReference type="PANTHER" id="PTHR30607:SF2">
    <property type="entry name" value="POTASSIUM-TRANSPORTING ATPASE POTASSIUM-BINDING SUBUNIT"/>
    <property type="match status" value="1"/>
</dbReference>
<dbReference type="NCBIfam" id="TIGR00680">
    <property type="entry name" value="kdpA"/>
    <property type="match status" value="1"/>
</dbReference>
<keyword evidence="7 9" id="KW-0406">Ion transport</keyword>
<dbReference type="Pfam" id="PF03814">
    <property type="entry name" value="KdpA"/>
    <property type="match status" value="1"/>
</dbReference>